<dbReference type="STRING" id="521674.Plim_1531"/>
<dbReference type="AlphaFoldDB" id="D5SW79"/>
<dbReference type="HOGENOM" id="CLU_2156010_0_0_0"/>
<organism evidence="2 3">
    <name type="scientific">Planctopirus limnophila (strain ATCC 43296 / DSM 3776 / IFAM 1008 / Mu 290)</name>
    <name type="common">Planctomyces limnophilus</name>
    <dbReference type="NCBI Taxonomy" id="521674"/>
    <lineage>
        <taxon>Bacteria</taxon>
        <taxon>Pseudomonadati</taxon>
        <taxon>Planctomycetota</taxon>
        <taxon>Planctomycetia</taxon>
        <taxon>Planctomycetales</taxon>
        <taxon>Planctomycetaceae</taxon>
        <taxon>Planctopirus</taxon>
    </lineage>
</organism>
<dbReference type="Proteomes" id="UP000002220">
    <property type="component" value="Chromosome"/>
</dbReference>
<evidence type="ECO:0000256" key="1">
    <source>
        <dbReference type="SAM" id="MobiDB-lite"/>
    </source>
</evidence>
<accession>D5SW79</accession>
<dbReference type="KEGG" id="plm:Plim_1531"/>
<evidence type="ECO:0000313" key="3">
    <source>
        <dbReference type="Proteomes" id="UP000002220"/>
    </source>
</evidence>
<sequence length="111" mass="12276">MVTRYRAVERSPKDLSDDLTSGGGQITVSLPPERHGKSTANPPLARQNTLPCIYALEREVQALLAVSNGHRGDQELTAEKNLMHKFQAHPPKSPVDRAGFHLNFARIRAHS</sequence>
<name>D5SW79_PLAL2</name>
<keyword evidence="3" id="KW-1185">Reference proteome</keyword>
<evidence type="ECO:0000313" key="2">
    <source>
        <dbReference type="EMBL" id="ADG67364.1"/>
    </source>
</evidence>
<reference evidence="2 3" key="1">
    <citation type="journal article" date="2010" name="Stand. Genomic Sci.">
        <title>Complete genome sequence of Planctomyces limnophilus type strain (Mu 290).</title>
        <authorList>
            <person name="Labutti K."/>
            <person name="Sikorski J."/>
            <person name="Schneider S."/>
            <person name="Nolan M."/>
            <person name="Lucas S."/>
            <person name="Glavina Del Rio T."/>
            <person name="Tice H."/>
            <person name="Cheng J.F."/>
            <person name="Goodwin L."/>
            <person name="Pitluck S."/>
            <person name="Liolios K."/>
            <person name="Ivanova N."/>
            <person name="Mavromatis K."/>
            <person name="Mikhailova N."/>
            <person name="Pati A."/>
            <person name="Chen A."/>
            <person name="Palaniappan K."/>
            <person name="Land M."/>
            <person name="Hauser L."/>
            <person name="Chang Y.J."/>
            <person name="Jeffries C.D."/>
            <person name="Tindall B.J."/>
            <person name="Rohde M."/>
            <person name="Goker M."/>
            <person name="Woyke T."/>
            <person name="Bristow J."/>
            <person name="Eisen J.A."/>
            <person name="Markowitz V."/>
            <person name="Hugenholtz P."/>
            <person name="Kyrpides N.C."/>
            <person name="Klenk H.P."/>
            <person name="Lapidus A."/>
        </authorList>
    </citation>
    <scope>NUCLEOTIDE SEQUENCE [LARGE SCALE GENOMIC DNA]</scope>
    <source>
        <strain evidence="3">ATCC 43296 / DSM 3776 / IFAM 1008 / 290</strain>
    </source>
</reference>
<feature type="region of interest" description="Disordered" evidence="1">
    <location>
        <begin position="1"/>
        <end position="45"/>
    </location>
</feature>
<gene>
    <name evidence="2" type="ordered locus">Plim_1531</name>
</gene>
<protein>
    <submittedName>
        <fullName evidence="2">Uncharacterized protein</fullName>
    </submittedName>
</protein>
<dbReference type="EMBL" id="CP001744">
    <property type="protein sequence ID" value="ADG67364.1"/>
    <property type="molecule type" value="Genomic_DNA"/>
</dbReference>
<proteinExistence type="predicted"/>
<feature type="compositionally biased region" description="Basic and acidic residues" evidence="1">
    <location>
        <begin position="1"/>
        <end position="16"/>
    </location>
</feature>